<evidence type="ECO:0000256" key="4">
    <source>
        <dbReference type="ARBA" id="ARBA00022475"/>
    </source>
</evidence>
<keyword evidence="6 11" id="KW-0812">Transmembrane</keyword>
<sequence>MRRLLYIVREAWANMRTNRTTTIVAILTTAFTLACVGIFLLLYVNLRNAAGWLQEDVKIMVYLEDTVHPARRQALEQELKSDRMVFGVLFISKEQALGEFRAQFPAESHLLEGLGENPLPASFVVTLAPNYRSPQSMKGWAERVQMMEGVAKVDYNQEWINVLAELIGYIELVAIGVGMLLSAASVTIIGNTTRLALFTRREEIEILRSVGATRTFIRIPYFLEGAVLGAFGSALSLGILKIGFELFRQQMQLAGRFSGIESLLSFFPLSLCVALVMAGTGLGLAGSVVSLLRVGEGRA</sequence>
<evidence type="ECO:0000259" key="13">
    <source>
        <dbReference type="Pfam" id="PF18075"/>
    </source>
</evidence>
<evidence type="ECO:0000313" key="15">
    <source>
        <dbReference type="Proteomes" id="UP000593737"/>
    </source>
</evidence>
<evidence type="ECO:0000256" key="5">
    <source>
        <dbReference type="ARBA" id="ARBA00022618"/>
    </source>
</evidence>
<dbReference type="InterPro" id="IPR003838">
    <property type="entry name" value="ABC3_permease_C"/>
</dbReference>
<dbReference type="PANTHER" id="PTHR47755:SF1">
    <property type="entry name" value="CELL DIVISION PROTEIN FTSX"/>
    <property type="match status" value="1"/>
</dbReference>
<keyword evidence="8 10" id="KW-0472">Membrane</keyword>
<comment type="similarity">
    <text evidence="2 10">Belongs to the ABC-4 integral membrane protein family. FtsX subfamily.</text>
</comment>
<accession>A0A7S8IYL6</accession>
<feature type="transmembrane region" description="Helical" evidence="11">
    <location>
        <begin position="221"/>
        <end position="244"/>
    </location>
</feature>
<dbReference type="Pfam" id="PF18075">
    <property type="entry name" value="FtsX_ECD"/>
    <property type="match status" value="1"/>
</dbReference>
<protein>
    <recommendedName>
        <fullName evidence="3 10">Cell division protein FtsX</fullName>
    </recommendedName>
</protein>
<dbReference type="PIRSF" id="PIRSF003097">
    <property type="entry name" value="FtsX"/>
    <property type="match status" value="1"/>
</dbReference>
<evidence type="ECO:0000256" key="8">
    <source>
        <dbReference type="ARBA" id="ARBA00023136"/>
    </source>
</evidence>
<feature type="transmembrane region" description="Helical" evidence="11">
    <location>
        <begin position="166"/>
        <end position="190"/>
    </location>
</feature>
<dbReference type="Proteomes" id="UP000593737">
    <property type="component" value="Chromosome"/>
</dbReference>
<evidence type="ECO:0000256" key="9">
    <source>
        <dbReference type="ARBA" id="ARBA00023306"/>
    </source>
</evidence>
<evidence type="ECO:0000256" key="1">
    <source>
        <dbReference type="ARBA" id="ARBA00004651"/>
    </source>
</evidence>
<name>A0A7S8IYL6_9BACT</name>
<proteinExistence type="inferred from homology"/>
<organism evidence="14 15">
    <name type="scientific">Candidatus Nitrospira kreftii</name>
    <dbReference type="NCBI Taxonomy" id="2652173"/>
    <lineage>
        <taxon>Bacteria</taxon>
        <taxon>Pseudomonadati</taxon>
        <taxon>Nitrospirota</taxon>
        <taxon>Nitrospiria</taxon>
        <taxon>Nitrospirales</taxon>
        <taxon>Nitrospiraceae</taxon>
        <taxon>Nitrospira</taxon>
    </lineage>
</organism>
<evidence type="ECO:0000256" key="7">
    <source>
        <dbReference type="ARBA" id="ARBA00022989"/>
    </source>
</evidence>
<dbReference type="GO" id="GO:0005886">
    <property type="term" value="C:plasma membrane"/>
    <property type="evidence" value="ECO:0007669"/>
    <property type="project" value="UniProtKB-SubCell"/>
</dbReference>
<dbReference type="AlphaFoldDB" id="A0A7S8IYL6"/>
<evidence type="ECO:0000256" key="10">
    <source>
        <dbReference type="PIRNR" id="PIRNR003097"/>
    </source>
</evidence>
<feature type="domain" description="ABC3 transporter permease C-terminal" evidence="12">
    <location>
        <begin position="178"/>
        <end position="293"/>
    </location>
</feature>
<keyword evidence="7 11" id="KW-1133">Transmembrane helix</keyword>
<keyword evidence="9 10" id="KW-0131">Cell cycle</keyword>
<dbReference type="GO" id="GO:0051301">
    <property type="term" value="P:cell division"/>
    <property type="evidence" value="ECO:0007669"/>
    <property type="project" value="UniProtKB-KW"/>
</dbReference>
<dbReference type="PANTHER" id="PTHR47755">
    <property type="entry name" value="CELL DIVISION PROTEIN FTSX"/>
    <property type="match status" value="1"/>
</dbReference>
<evidence type="ECO:0000259" key="12">
    <source>
        <dbReference type="Pfam" id="PF02687"/>
    </source>
</evidence>
<evidence type="ECO:0000256" key="11">
    <source>
        <dbReference type="SAM" id="Phobius"/>
    </source>
</evidence>
<feature type="transmembrane region" description="Helical" evidence="11">
    <location>
        <begin position="21"/>
        <end position="44"/>
    </location>
</feature>
<keyword evidence="4 10" id="KW-1003">Cell membrane</keyword>
<dbReference type="InterPro" id="IPR004513">
    <property type="entry name" value="FtsX"/>
</dbReference>
<dbReference type="InterPro" id="IPR040690">
    <property type="entry name" value="FtsX_ECD"/>
</dbReference>
<evidence type="ECO:0000256" key="3">
    <source>
        <dbReference type="ARBA" id="ARBA00021907"/>
    </source>
</evidence>
<evidence type="ECO:0000313" key="14">
    <source>
        <dbReference type="EMBL" id="QPD03393.1"/>
    </source>
</evidence>
<dbReference type="KEGG" id="nkf:Nkreftii_001167"/>
<keyword evidence="5 10" id="KW-0132">Cell division</keyword>
<reference evidence="14 15" key="1">
    <citation type="journal article" date="2020" name="ISME J.">
        <title>Enrichment and physiological characterization of a novel comammox Nitrospira indicates ammonium inhibition of complete nitrification.</title>
        <authorList>
            <person name="Sakoula D."/>
            <person name="Koch H."/>
            <person name="Frank J."/>
            <person name="Jetten M.S.M."/>
            <person name="van Kessel M.A.H.J."/>
            <person name="Lucker S."/>
        </authorList>
    </citation>
    <scope>NUCLEOTIDE SEQUENCE [LARGE SCALE GENOMIC DNA]</scope>
    <source>
        <strain evidence="14">Comreactor17</strain>
    </source>
</reference>
<feature type="domain" description="FtsX extracellular" evidence="13">
    <location>
        <begin position="57"/>
        <end position="153"/>
    </location>
</feature>
<gene>
    <name evidence="14" type="ORF">Nkreftii_001167</name>
</gene>
<dbReference type="Pfam" id="PF02687">
    <property type="entry name" value="FtsX"/>
    <property type="match status" value="1"/>
</dbReference>
<evidence type="ECO:0000256" key="6">
    <source>
        <dbReference type="ARBA" id="ARBA00022692"/>
    </source>
</evidence>
<dbReference type="Gene3D" id="3.30.70.3040">
    <property type="match status" value="1"/>
</dbReference>
<dbReference type="PROSITE" id="PS51257">
    <property type="entry name" value="PROKAR_LIPOPROTEIN"/>
    <property type="match status" value="1"/>
</dbReference>
<dbReference type="EMBL" id="CP047423">
    <property type="protein sequence ID" value="QPD03393.1"/>
    <property type="molecule type" value="Genomic_DNA"/>
</dbReference>
<evidence type="ECO:0000256" key="2">
    <source>
        <dbReference type="ARBA" id="ARBA00007379"/>
    </source>
</evidence>
<comment type="subcellular location">
    <subcellularLocation>
        <location evidence="1">Cell membrane</location>
        <topology evidence="1">Multi-pass membrane protein</topology>
    </subcellularLocation>
</comment>
<feature type="transmembrane region" description="Helical" evidence="11">
    <location>
        <begin position="264"/>
        <end position="292"/>
    </location>
</feature>